<evidence type="ECO:0000313" key="2">
    <source>
        <dbReference type="Proteomes" id="UP000177967"/>
    </source>
</evidence>
<gene>
    <name evidence="1" type="ORF">A2782_00415</name>
</gene>
<dbReference type="InterPro" id="IPR003789">
    <property type="entry name" value="Asn/Gln_tRNA_amidoTrase-B-like"/>
</dbReference>
<dbReference type="InterPro" id="IPR019004">
    <property type="entry name" value="YqeY/Aim41"/>
</dbReference>
<name>A0A1G1UYK4_9BACT</name>
<accession>A0A1G1UYK4</accession>
<dbReference type="InterPro" id="IPR023168">
    <property type="entry name" value="GatB_Yqey_C_2"/>
</dbReference>
<dbReference type="STRING" id="1797513.A2782_00415"/>
<organism evidence="1 2">
    <name type="scientific">Candidatus Blackburnbacteria bacterium RIFCSPHIGHO2_01_FULL_43_15b</name>
    <dbReference type="NCBI Taxonomy" id="1797513"/>
    <lineage>
        <taxon>Bacteria</taxon>
        <taxon>Candidatus Blackburniibacteriota</taxon>
    </lineage>
</organism>
<dbReference type="Pfam" id="PF09424">
    <property type="entry name" value="YqeY"/>
    <property type="match status" value="1"/>
</dbReference>
<evidence type="ECO:0008006" key="3">
    <source>
        <dbReference type="Google" id="ProtNLM"/>
    </source>
</evidence>
<dbReference type="GO" id="GO:0016884">
    <property type="term" value="F:carbon-nitrogen ligase activity, with glutamine as amido-N-donor"/>
    <property type="evidence" value="ECO:0007669"/>
    <property type="project" value="InterPro"/>
</dbReference>
<dbReference type="Gene3D" id="1.10.1510.10">
    <property type="entry name" value="Uncharacterised protein YqeY/AIM41 PF09424, N-terminal domain"/>
    <property type="match status" value="1"/>
</dbReference>
<evidence type="ECO:0000313" key="1">
    <source>
        <dbReference type="EMBL" id="OGY08227.1"/>
    </source>
</evidence>
<dbReference type="Proteomes" id="UP000177967">
    <property type="component" value="Unassembled WGS sequence"/>
</dbReference>
<dbReference type="PANTHER" id="PTHR28055:SF1">
    <property type="entry name" value="ALTERED INHERITANCE OF MITOCHONDRIA PROTEIN 41, MITOCHONDRIAL"/>
    <property type="match status" value="1"/>
</dbReference>
<proteinExistence type="predicted"/>
<dbReference type="Gene3D" id="1.10.10.410">
    <property type="match status" value="1"/>
</dbReference>
<reference evidence="1 2" key="1">
    <citation type="journal article" date="2016" name="Nat. Commun.">
        <title>Thousands of microbial genomes shed light on interconnected biogeochemical processes in an aquifer system.</title>
        <authorList>
            <person name="Anantharaman K."/>
            <person name="Brown C.T."/>
            <person name="Hug L.A."/>
            <person name="Sharon I."/>
            <person name="Castelle C.J."/>
            <person name="Probst A.J."/>
            <person name="Thomas B.C."/>
            <person name="Singh A."/>
            <person name="Wilkins M.J."/>
            <person name="Karaoz U."/>
            <person name="Brodie E.L."/>
            <person name="Williams K.H."/>
            <person name="Hubbard S.S."/>
            <person name="Banfield J.F."/>
        </authorList>
    </citation>
    <scope>NUCLEOTIDE SEQUENCE [LARGE SCALE GENOMIC DNA]</scope>
</reference>
<dbReference type="SUPFAM" id="SSF89095">
    <property type="entry name" value="GatB/YqeY motif"/>
    <property type="match status" value="1"/>
</dbReference>
<dbReference type="EMBL" id="MHBW01000030">
    <property type="protein sequence ID" value="OGY08227.1"/>
    <property type="molecule type" value="Genomic_DNA"/>
</dbReference>
<protein>
    <recommendedName>
        <fullName evidence="3">Glutamyl-tRNA amidotransferase</fullName>
    </recommendedName>
</protein>
<comment type="caution">
    <text evidence="1">The sequence shown here is derived from an EMBL/GenBank/DDBJ whole genome shotgun (WGS) entry which is preliminary data.</text>
</comment>
<dbReference type="PANTHER" id="PTHR28055">
    <property type="entry name" value="ALTERED INHERITANCE OF MITOCHONDRIA PROTEIN 41, MITOCHONDRIAL"/>
    <property type="match status" value="1"/>
</dbReference>
<dbReference type="AlphaFoldDB" id="A0A1G1UYK4"/>
<sequence>MLTDRLQQQIQVAMRGGDNLRLSTLRLLYSALHNEQIAKMRKLSEEEEMVVIRRQLKQRQEAVEAYEKGGRVELAEKERAEAEILQEFLPKQMSEEEIGRIVDETVAQLDGSDFGRVMGIVMGKMKGQADGNTVARMVREKLKI</sequence>
<dbReference type="InterPro" id="IPR042184">
    <property type="entry name" value="YqeY/Aim41_N"/>
</dbReference>